<dbReference type="SUPFAM" id="SSF64153">
    <property type="entry name" value="YjeF N-terminal domain-like"/>
    <property type="match status" value="1"/>
</dbReference>
<comment type="function">
    <text evidence="14 19">Bifunctional enzyme that catalyzes the epimerization of the S- and R-forms of NAD(P)HX and the dehydration of the S-form of NAD(P)HX at the expense of ADP, which is converted to AMP. This allows the repair of both epimers of NAD(P)HX, a damaged form of NAD(P)H that is a result of enzymatic or heat-dependent hydration.</text>
</comment>
<comment type="similarity">
    <text evidence="18">Belongs to the NnrE/AIBP family.</text>
</comment>
<dbReference type="RefSeq" id="WP_022058505.1">
    <property type="nucleotide sequence ID" value="NZ_JBDMSD010000002.1"/>
</dbReference>
<evidence type="ECO:0000256" key="17">
    <source>
        <dbReference type="HAMAP-Rule" id="MF_01965"/>
    </source>
</evidence>
<comment type="similarity">
    <text evidence="3 19">In the N-terminal section; belongs to the NnrE/AIBP family.</text>
</comment>
<feature type="binding site" evidence="17">
    <location>
        <position position="323"/>
    </location>
    <ligand>
        <name>(6S)-NADPHX</name>
        <dbReference type="ChEBI" id="CHEBI:64076"/>
    </ligand>
</feature>
<dbReference type="PIRSF" id="PIRSF017184">
    <property type="entry name" value="Nnr"/>
    <property type="match status" value="1"/>
</dbReference>
<dbReference type="Gene3D" id="3.40.50.10260">
    <property type="entry name" value="YjeF N-terminal domain"/>
    <property type="match status" value="1"/>
</dbReference>
<dbReference type="Gene3D" id="3.40.1190.20">
    <property type="match status" value="1"/>
</dbReference>
<evidence type="ECO:0000256" key="4">
    <source>
        <dbReference type="ARBA" id="ARBA00009524"/>
    </source>
</evidence>
<evidence type="ECO:0000256" key="6">
    <source>
        <dbReference type="ARBA" id="ARBA00022741"/>
    </source>
</evidence>
<dbReference type="HAMAP" id="MF_01965">
    <property type="entry name" value="NADHX_dehydratase"/>
    <property type="match status" value="1"/>
</dbReference>
<dbReference type="EC" id="4.2.1.136" evidence="19"/>
<keyword evidence="7 17" id="KW-0067">ATP-binding</keyword>
<name>A0A412IVE8_9FIRM</name>
<dbReference type="PROSITE" id="PS51383">
    <property type="entry name" value="YJEF_C_3"/>
    <property type="match status" value="1"/>
</dbReference>
<dbReference type="OrthoDB" id="9806925at2"/>
<keyword evidence="11 18" id="KW-0413">Isomerase</keyword>
<feature type="binding site" evidence="18">
    <location>
        <position position="63"/>
    </location>
    <ligand>
        <name>K(+)</name>
        <dbReference type="ChEBI" id="CHEBI:29103"/>
    </ligand>
</feature>
<dbReference type="InterPro" id="IPR004443">
    <property type="entry name" value="YjeF_N_dom"/>
</dbReference>
<evidence type="ECO:0000256" key="10">
    <source>
        <dbReference type="ARBA" id="ARBA00023027"/>
    </source>
</evidence>
<comment type="subunit">
    <text evidence="17">Homotetramer.</text>
</comment>
<dbReference type="InterPro" id="IPR036652">
    <property type="entry name" value="YjeF_N_dom_sf"/>
</dbReference>
<feature type="binding site" evidence="17">
    <location>
        <position position="440"/>
    </location>
    <ligand>
        <name>(6S)-NADPHX</name>
        <dbReference type="ChEBI" id="CHEBI:64076"/>
    </ligand>
</feature>
<comment type="catalytic activity">
    <reaction evidence="15 17 19">
        <text>(6S)-NADHX + ADP = AMP + phosphate + NADH + H(+)</text>
        <dbReference type="Rhea" id="RHEA:32223"/>
        <dbReference type="ChEBI" id="CHEBI:15378"/>
        <dbReference type="ChEBI" id="CHEBI:43474"/>
        <dbReference type="ChEBI" id="CHEBI:57945"/>
        <dbReference type="ChEBI" id="CHEBI:64074"/>
        <dbReference type="ChEBI" id="CHEBI:456215"/>
        <dbReference type="ChEBI" id="CHEBI:456216"/>
        <dbReference type="EC" id="4.2.1.136"/>
    </reaction>
</comment>
<dbReference type="InterPro" id="IPR030677">
    <property type="entry name" value="Nnr"/>
</dbReference>
<dbReference type="CDD" id="cd01171">
    <property type="entry name" value="YXKO-related"/>
    <property type="match status" value="1"/>
</dbReference>
<evidence type="ECO:0000256" key="11">
    <source>
        <dbReference type="ARBA" id="ARBA00023235"/>
    </source>
</evidence>
<evidence type="ECO:0000313" key="22">
    <source>
        <dbReference type="EMBL" id="RGS44087.1"/>
    </source>
</evidence>
<evidence type="ECO:0000256" key="9">
    <source>
        <dbReference type="ARBA" id="ARBA00022958"/>
    </source>
</evidence>
<evidence type="ECO:0000256" key="16">
    <source>
        <dbReference type="ARBA" id="ARBA00049209"/>
    </source>
</evidence>
<evidence type="ECO:0000256" key="1">
    <source>
        <dbReference type="ARBA" id="ARBA00000013"/>
    </source>
</evidence>
<keyword evidence="6 17" id="KW-0547">Nucleotide-binding</keyword>
<gene>
    <name evidence="17" type="primary">nnrD</name>
    <name evidence="18" type="synonym">nnrE</name>
    <name evidence="22" type="ORF">DWX94_01480</name>
</gene>
<feature type="binding site" evidence="18">
    <location>
        <position position="124"/>
    </location>
    <ligand>
        <name>K(+)</name>
        <dbReference type="ChEBI" id="CHEBI:29103"/>
    </ligand>
</feature>
<reference evidence="22 23" key="1">
    <citation type="submission" date="2018-08" db="EMBL/GenBank/DDBJ databases">
        <title>A genome reference for cultivated species of the human gut microbiota.</title>
        <authorList>
            <person name="Zou Y."/>
            <person name="Xue W."/>
            <person name="Luo G."/>
        </authorList>
    </citation>
    <scope>NUCLEOTIDE SEQUENCE [LARGE SCALE GENOMIC DNA]</scope>
    <source>
        <strain evidence="22 23">AF22-21</strain>
    </source>
</reference>
<organism evidence="22 23">
    <name type="scientific">Coprococcus eutactus</name>
    <dbReference type="NCBI Taxonomy" id="33043"/>
    <lineage>
        <taxon>Bacteria</taxon>
        <taxon>Bacillati</taxon>
        <taxon>Bacillota</taxon>
        <taxon>Clostridia</taxon>
        <taxon>Lachnospirales</taxon>
        <taxon>Lachnospiraceae</taxon>
        <taxon>Coprococcus</taxon>
    </lineage>
</organism>
<dbReference type="AlphaFoldDB" id="A0A412IVE8"/>
<evidence type="ECO:0000256" key="19">
    <source>
        <dbReference type="PIRNR" id="PIRNR017184"/>
    </source>
</evidence>
<feature type="binding site" evidence="17">
    <location>
        <position position="374"/>
    </location>
    <ligand>
        <name>(6S)-NADPHX</name>
        <dbReference type="ChEBI" id="CHEBI:64076"/>
    </ligand>
</feature>
<comment type="similarity">
    <text evidence="4 19">In the C-terminal section; belongs to the NnrD/CARKD family.</text>
</comment>
<dbReference type="PANTHER" id="PTHR12592">
    <property type="entry name" value="ATP-DEPENDENT (S)-NAD(P)H-HYDRATE DEHYDRATASE FAMILY MEMBER"/>
    <property type="match status" value="1"/>
</dbReference>
<dbReference type="Proteomes" id="UP000283295">
    <property type="component" value="Unassembled WGS sequence"/>
</dbReference>
<comment type="similarity">
    <text evidence="17">Belongs to the NnrD/CARKD family.</text>
</comment>
<feature type="domain" description="YjeF N-terminal" evidence="21">
    <location>
        <begin position="10"/>
        <end position="214"/>
    </location>
</feature>
<comment type="cofactor">
    <cofactor evidence="18 19">
        <name>K(+)</name>
        <dbReference type="ChEBI" id="CHEBI:29103"/>
    </cofactor>
    <text evidence="18 19">Binds 1 potassium ion per subunit.</text>
</comment>
<feature type="binding site" evidence="18">
    <location>
        <position position="157"/>
    </location>
    <ligand>
        <name>(6S)-NADPHX</name>
        <dbReference type="ChEBI" id="CHEBI:64076"/>
    </ligand>
</feature>
<evidence type="ECO:0000256" key="5">
    <source>
        <dbReference type="ARBA" id="ARBA00022723"/>
    </source>
</evidence>
<dbReference type="NCBIfam" id="TIGR00196">
    <property type="entry name" value="yjeF_cterm"/>
    <property type="match status" value="1"/>
</dbReference>
<comment type="cofactor">
    <cofactor evidence="17">
        <name>Mg(2+)</name>
        <dbReference type="ChEBI" id="CHEBI:18420"/>
    </cofactor>
</comment>
<feature type="binding site" evidence="18">
    <location>
        <begin position="128"/>
        <end position="134"/>
    </location>
    <ligand>
        <name>(6S)-NADPHX</name>
        <dbReference type="ChEBI" id="CHEBI:64076"/>
    </ligand>
</feature>
<evidence type="ECO:0000256" key="13">
    <source>
        <dbReference type="ARBA" id="ARBA00023268"/>
    </source>
</evidence>
<keyword evidence="8 17" id="KW-0521">NADP</keyword>
<dbReference type="InterPro" id="IPR017953">
    <property type="entry name" value="Carbohydrate_kinase_pred_CS"/>
</dbReference>
<feature type="binding site" evidence="17">
    <location>
        <begin position="411"/>
        <end position="415"/>
    </location>
    <ligand>
        <name>AMP</name>
        <dbReference type="ChEBI" id="CHEBI:456215"/>
    </ligand>
</feature>
<evidence type="ECO:0000256" key="8">
    <source>
        <dbReference type="ARBA" id="ARBA00022857"/>
    </source>
</evidence>
<accession>A0A412IVE8</accession>
<dbReference type="SUPFAM" id="SSF53613">
    <property type="entry name" value="Ribokinase-like"/>
    <property type="match status" value="1"/>
</dbReference>
<dbReference type="NCBIfam" id="TIGR00197">
    <property type="entry name" value="yjeF_nterm"/>
    <property type="match status" value="1"/>
</dbReference>
<evidence type="ECO:0000259" key="21">
    <source>
        <dbReference type="PROSITE" id="PS51385"/>
    </source>
</evidence>
<comment type="function">
    <text evidence="17">Catalyzes the dehydration of the S-form of NAD(P)HX at the expense of ADP, which is converted to AMP. Together with NAD(P)HX epimerase, which catalyzes the epimerization of the S- and R-forms, the enzyme allows the repair of both epimers of NAD(P)HX, a damaged form of NAD(P)H that is a result of enzymatic or heat-dependent hydration.</text>
</comment>
<comment type="caution">
    <text evidence="22">The sequence shown here is derived from an EMBL/GenBank/DDBJ whole genome shotgun (WGS) entry which is preliminary data.</text>
</comment>
<evidence type="ECO:0000256" key="3">
    <source>
        <dbReference type="ARBA" id="ARBA00006001"/>
    </source>
</evidence>
<keyword evidence="12 17" id="KW-0456">Lyase</keyword>
<sequence length="504" mass="54183">MFYLPDRDEMQEIDRRTIKERGIPGILLMERAAISILEEINARKDTVLPARVKCLIVVEGGNNGGDGLALARLLAQQGDQVEVCYISGLSKVSDSFAYQLDIVRNLGIQVTDEISQKEYDIIVDGIFGVGLKRDVAGIWKNVIEQMNNMPGYKIAVDLPSGVDATTGQVLGTSFRADLTVTFGLNKRGLVLHPGCDMAGQVVVRDIGFSDREVQDIAPEAYGYDLSDLARLPKRSDNSNKGTYGRAAVIAGSADMSGAAVFAAEAAYRTGTGLVKVYTHSLNRTVIGNRIPEAVLMTYSDEAEALKCAEDAVSWADVILVGPGLGRSGEAEELLRYVICEAEQPLVLDADALNIISQDLELLKKHRGEVTVTPHLGEMSRLTDIAIPDIKKNILRVCKDFAMEYNVIDVLKDSRTCVSRGGDIYINTSGNNGMSTAGAGDVLAGVITGLIATGSSPYEAAKLGVYIHGLAGDLAAERMGKNGMIARDIVESIPMVIKGVENEKL</sequence>
<dbReference type="GO" id="GO:0052855">
    <property type="term" value="F:ADP-dependent NAD(P)H-hydrate dehydratase activity"/>
    <property type="evidence" value="ECO:0007669"/>
    <property type="project" value="UniProtKB-UniRule"/>
</dbReference>
<proteinExistence type="inferred from homology"/>
<feature type="binding site" evidence="18">
    <location>
        <begin position="62"/>
        <end position="66"/>
    </location>
    <ligand>
        <name>(6S)-NADPHX</name>
        <dbReference type="ChEBI" id="CHEBI:64076"/>
    </ligand>
</feature>
<dbReference type="GO" id="GO:0046496">
    <property type="term" value="P:nicotinamide nucleotide metabolic process"/>
    <property type="evidence" value="ECO:0007669"/>
    <property type="project" value="UniProtKB-UniRule"/>
</dbReference>
<feature type="binding site" evidence="17">
    <location>
        <position position="258"/>
    </location>
    <ligand>
        <name>(6S)-NADPHX</name>
        <dbReference type="ChEBI" id="CHEBI:64076"/>
    </ligand>
</feature>
<feature type="domain" description="YjeF C-terminal" evidence="20">
    <location>
        <begin position="223"/>
        <end position="499"/>
    </location>
</feature>
<dbReference type="InterPro" id="IPR000631">
    <property type="entry name" value="CARKD"/>
</dbReference>
<evidence type="ECO:0000256" key="7">
    <source>
        <dbReference type="ARBA" id="ARBA00022840"/>
    </source>
</evidence>
<dbReference type="PANTHER" id="PTHR12592:SF0">
    <property type="entry name" value="ATP-DEPENDENT (S)-NAD(P)H-HYDRATE DEHYDRATASE"/>
    <property type="match status" value="1"/>
</dbReference>
<dbReference type="EMBL" id="QRVK01000002">
    <property type="protein sequence ID" value="RGS44087.1"/>
    <property type="molecule type" value="Genomic_DNA"/>
</dbReference>
<keyword evidence="10 17" id="KW-0520">NAD</keyword>
<evidence type="ECO:0000259" key="20">
    <source>
        <dbReference type="PROSITE" id="PS51383"/>
    </source>
</evidence>
<dbReference type="GO" id="GO:0005524">
    <property type="term" value="F:ATP binding"/>
    <property type="evidence" value="ECO:0007669"/>
    <property type="project" value="UniProtKB-UniRule"/>
</dbReference>
<evidence type="ECO:0000256" key="14">
    <source>
        <dbReference type="ARBA" id="ARBA00025153"/>
    </source>
</evidence>
<evidence type="ECO:0000256" key="15">
    <source>
        <dbReference type="ARBA" id="ARBA00048238"/>
    </source>
</evidence>
<dbReference type="GO" id="GO:0052856">
    <property type="term" value="F:NAD(P)HX epimerase activity"/>
    <property type="evidence" value="ECO:0007669"/>
    <property type="project" value="UniProtKB-UniRule"/>
</dbReference>
<protein>
    <recommendedName>
        <fullName evidence="19">Bifunctional NAD(P)H-hydrate repair enzyme</fullName>
    </recommendedName>
    <alternativeName>
        <fullName evidence="19">Nicotinamide nucleotide repair protein</fullName>
    </alternativeName>
    <domain>
        <recommendedName>
            <fullName evidence="19">ADP-dependent (S)-NAD(P)H-hydrate dehydratase</fullName>
            <ecNumber evidence="19">4.2.1.136</ecNumber>
        </recommendedName>
        <alternativeName>
            <fullName evidence="19">ADP-dependent NAD(P)HX dehydratase</fullName>
        </alternativeName>
    </domain>
    <domain>
        <recommendedName>
            <fullName evidence="19">NAD(P)H-hydrate epimerase</fullName>
            <ecNumber evidence="19">5.1.99.6</ecNumber>
        </recommendedName>
    </domain>
</protein>
<comment type="catalytic activity">
    <reaction evidence="1 18 19">
        <text>(6R)-NADHX = (6S)-NADHX</text>
        <dbReference type="Rhea" id="RHEA:32215"/>
        <dbReference type="ChEBI" id="CHEBI:64074"/>
        <dbReference type="ChEBI" id="CHEBI:64075"/>
        <dbReference type="EC" id="5.1.99.6"/>
    </reaction>
</comment>
<comment type="caution">
    <text evidence="18">Lacks conserved residue(s) required for the propagation of feature annotation.</text>
</comment>
<dbReference type="InterPro" id="IPR029056">
    <property type="entry name" value="Ribokinase-like"/>
</dbReference>
<dbReference type="Pfam" id="PF01256">
    <property type="entry name" value="Carb_kinase"/>
    <property type="match status" value="1"/>
</dbReference>
<evidence type="ECO:0000313" key="23">
    <source>
        <dbReference type="Proteomes" id="UP000283295"/>
    </source>
</evidence>
<feature type="binding site" evidence="18">
    <location>
        <position position="160"/>
    </location>
    <ligand>
        <name>K(+)</name>
        <dbReference type="ChEBI" id="CHEBI:29103"/>
    </ligand>
</feature>
<dbReference type="GO" id="GO:0110051">
    <property type="term" value="P:metabolite repair"/>
    <property type="evidence" value="ECO:0007669"/>
    <property type="project" value="TreeGrafter"/>
</dbReference>
<feature type="binding site" evidence="17">
    <location>
        <position position="439"/>
    </location>
    <ligand>
        <name>AMP</name>
        <dbReference type="ChEBI" id="CHEBI:456215"/>
    </ligand>
</feature>
<keyword evidence="13" id="KW-0511">Multifunctional enzyme</keyword>
<evidence type="ECO:0000256" key="2">
    <source>
        <dbReference type="ARBA" id="ARBA00000909"/>
    </source>
</evidence>
<evidence type="ECO:0000256" key="12">
    <source>
        <dbReference type="ARBA" id="ARBA00023239"/>
    </source>
</evidence>
<comment type="catalytic activity">
    <reaction evidence="16 17 19">
        <text>(6S)-NADPHX + ADP = AMP + phosphate + NADPH + H(+)</text>
        <dbReference type="Rhea" id="RHEA:32235"/>
        <dbReference type="ChEBI" id="CHEBI:15378"/>
        <dbReference type="ChEBI" id="CHEBI:43474"/>
        <dbReference type="ChEBI" id="CHEBI:57783"/>
        <dbReference type="ChEBI" id="CHEBI:64076"/>
        <dbReference type="ChEBI" id="CHEBI:456215"/>
        <dbReference type="ChEBI" id="CHEBI:456216"/>
        <dbReference type="EC" id="4.2.1.136"/>
    </reaction>
</comment>
<comment type="catalytic activity">
    <reaction evidence="2 18 19">
        <text>(6R)-NADPHX = (6S)-NADPHX</text>
        <dbReference type="Rhea" id="RHEA:32227"/>
        <dbReference type="ChEBI" id="CHEBI:64076"/>
        <dbReference type="ChEBI" id="CHEBI:64077"/>
        <dbReference type="EC" id="5.1.99.6"/>
    </reaction>
</comment>
<dbReference type="PROSITE" id="PS51385">
    <property type="entry name" value="YJEF_N"/>
    <property type="match status" value="1"/>
</dbReference>
<comment type="function">
    <text evidence="18">Catalyzes the epimerization of the S- and R-forms of NAD(P)HX, a damaged form of NAD(P)H that is a result of enzymatic or heat-dependent hydration. This is a prerequisite for the S-specific NAD(P)H-hydrate dehydratase to allow the repair of both epimers of NAD(P)HX.</text>
</comment>
<dbReference type="PROSITE" id="PS01050">
    <property type="entry name" value="YJEF_C_2"/>
    <property type="match status" value="1"/>
</dbReference>
<dbReference type="Pfam" id="PF03853">
    <property type="entry name" value="YjeF_N"/>
    <property type="match status" value="1"/>
</dbReference>
<keyword evidence="9 18" id="KW-0630">Potassium</keyword>
<dbReference type="HAMAP" id="MF_01966">
    <property type="entry name" value="NADHX_epimerase"/>
    <property type="match status" value="1"/>
</dbReference>
<dbReference type="EC" id="5.1.99.6" evidence="19"/>
<dbReference type="GO" id="GO:0046872">
    <property type="term" value="F:metal ion binding"/>
    <property type="evidence" value="ECO:0007669"/>
    <property type="project" value="UniProtKB-UniRule"/>
</dbReference>
<keyword evidence="5 18" id="KW-0479">Metal-binding</keyword>
<evidence type="ECO:0000256" key="18">
    <source>
        <dbReference type="HAMAP-Rule" id="MF_01966"/>
    </source>
</evidence>